<keyword evidence="1" id="KW-0812">Transmembrane</keyword>
<comment type="caution">
    <text evidence="2">The sequence shown here is derived from an EMBL/GenBank/DDBJ whole genome shotgun (WGS) entry which is preliminary data.</text>
</comment>
<protein>
    <recommendedName>
        <fullName evidence="4">DUF3169 family protein</fullName>
    </recommendedName>
</protein>
<keyword evidence="3" id="KW-1185">Reference proteome</keyword>
<dbReference type="Proteomes" id="UP001501734">
    <property type="component" value="Unassembled WGS sequence"/>
</dbReference>
<feature type="transmembrane region" description="Helical" evidence="1">
    <location>
        <begin position="127"/>
        <end position="145"/>
    </location>
</feature>
<accession>A0ABP7V2C5</accession>
<feature type="transmembrane region" description="Helical" evidence="1">
    <location>
        <begin position="103"/>
        <end position="121"/>
    </location>
</feature>
<dbReference type="EMBL" id="BAABDL010000009">
    <property type="protein sequence ID" value="GAA4058035.1"/>
    <property type="molecule type" value="Genomic_DNA"/>
</dbReference>
<feature type="transmembrane region" description="Helical" evidence="1">
    <location>
        <begin position="51"/>
        <end position="71"/>
    </location>
</feature>
<evidence type="ECO:0000256" key="1">
    <source>
        <dbReference type="SAM" id="Phobius"/>
    </source>
</evidence>
<feature type="transmembrane region" description="Helical" evidence="1">
    <location>
        <begin position="7"/>
        <end position="31"/>
    </location>
</feature>
<evidence type="ECO:0000313" key="3">
    <source>
        <dbReference type="Proteomes" id="UP001501734"/>
    </source>
</evidence>
<name>A0ABP7V2C5_9BACI</name>
<keyword evidence="1" id="KW-0472">Membrane</keyword>
<evidence type="ECO:0008006" key="4">
    <source>
        <dbReference type="Google" id="ProtNLM"/>
    </source>
</evidence>
<keyword evidence="1" id="KW-1133">Transmembrane helix</keyword>
<sequence>MKNKKDALKLLLIMLVGGIVGATSSTVLHALEINRLSDLGPRLMEHLVVHILWYQIGAVVIFFVPTLLWLYKAKKISVDDSEDVDLEEDTNNQLFDKYLYRGLLFNSVYFVIGFILFGLSADIRNPFFWSSIVVFLVFMFLSSYIEVKVVRSMQKADPMKKGEPTSMKFNKDFLESCDEAEKLQIYKSGYQSYVFTQTAIMIIFIIMFVSKLHFELGNLPILLVGGIWLLQLLSYFYYAAKNEKN</sequence>
<reference evidence="3" key="1">
    <citation type="journal article" date="2019" name="Int. J. Syst. Evol. Microbiol.">
        <title>The Global Catalogue of Microorganisms (GCM) 10K type strain sequencing project: providing services to taxonomists for standard genome sequencing and annotation.</title>
        <authorList>
            <consortium name="The Broad Institute Genomics Platform"/>
            <consortium name="The Broad Institute Genome Sequencing Center for Infectious Disease"/>
            <person name="Wu L."/>
            <person name="Ma J."/>
        </authorList>
    </citation>
    <scope>NUCLEOTIDE SEQUENCE [LARGE SCALE GENOMIC DNA]</scope>
    <source>
        <strain evidence="3">JCM 17250</strain>
    </source>
</reference>
<organism evidence="2 3">
    <name type="scientific">Amphibacillus indicireducens</name>
    <dbReference type="NCBI Taxonomy" id="1076330"/>
    <lineage>
        <taxon>Bacteria</taxon>
        <taxon>Bacillati</taxon>
        <taxon>Bacillota</taxon>
        <taxon>Bacilli</taxon>
        <taxon>Bacillales</taxon>
        <taxon>Bacillaceae</taxon>
        <taxon>Amphibacillus</taxon>
    </lineage>
</organism>
<gene>
    <name evidence="2" type="ORF">GCM10022410_01630</name>
</gene>
<dbReference type="Pfam" id="PF11368">
    <property type="entry name" value="DUF3169"/>
    <property type="match status" value="1"/>
</dbReference>
<feature type="transmembrane region" description="Helical" evidence="1">
    <location>
        <begin position="221"/>
        <end position="240"/>
    </location>
</feature>
<proteinExistence type="predicted"/>
<evidence type="ECO:0000313" key="2">
    <source>
        <dbReference type="EMBL" id="GAA4058035.1"/>
    </source>
</evidence>
<dbReference type="InterPro" id="IPR021509">
    <property type="entry name" value="DUF3169"/>
</dbReference>
<dbReference type="RefSeq" id="WP_344909460.1">
    <property type="nucleotide sequence ID" value="NZ_BAABDL010000009.1"/>
</dbReference>
<feature type="transmembrane region" description="Helical" evidence="1">
    <location>
        <begin position="192"/>
        <end position="209"/>
    </location>
</feature>